<evidence type="ECO:0000313" key="5">
    <source>
        <dbReference type="EMBL" id="CAG7731006.1"/>
    </source>
</evidence>
<dbReference type="InterPro" id="IPR030386">
    <property type="entry name" value="G_GB1_RHD3_dom"/>
</dbReference>
<accession>A0A8J2KTB9</accession>
<dbReference type="Pfam" id="PF02263">
    <property type="entry name" value="GBP"/>
    <property type="match status" value="1"/>
</dbReference>
<evidence type="ECO:0000256" key="1">
    <source>
        <dbReference type="ARBA" id="ARBA00022741"/>
    </source>
</evidence>
<dbReference type="AlphaFoldDB" id="A0A8J2KTB9"/>
<reference evidence="5" key="1">
    <citation type="submission" date="2021-06" db="EMBL/GenBank/DDBJ databases">
        <authorList>
            <person name="Hodson N. C."/>
            <person name="Mongue J. A."/>
            <person name="Jaron S. K."/>
        </authorList>
    </citation>
    <scope>NUCLEOTIDE SEQUENCE</scope>
</reference>
<gene>
    <name evidence="5" type="ORF">AFUS01_LOCUS19616</name>
</gene>
<dbReference type="Proteomes" id="UP000708208">
    <property type="component" value="Unassembled WGS sequence"/>
</dbReference>
<evidence type="ECO:0000259" key="4">
    <source>
        <dbReference type="PROSITE" id="PS51715"/>
    </source>
</evidence>
<dbReference type="GO" id="GO:0003924">
    <property type="term" value="F:GTPase activity"/>
    <property type="evidence" value="ECO:0007669"/>
    <property type="project" value="InterPro"/>
</dbReference>
<dbReference type="EMBL" id="CAJVCH010204488">
    <property type="protein sequence ID" value="CAG7731006.1"/>
    <property type="molecule type" value="Genomic_DNA"/>
</dbReference>
<sequence>MFLTKSGSQPVTAGIDIWSEPLFHYHNGQKVAVLLLDCQGFADKKLGQEMEAAIFSLTSLLSSVMIYNVKSKMDEDILQKVQEFSKWASVVSTTVQEKCKPHLLFLIRDFTFTQEFPFGFHDKNHTPKSTNGVNGNYFNTFFTQTDDVTSENITARKDLEKCYIKIVRSSTRHRGDSLELRQNMGRIMGKWAVSGVRNSQNKDRTIPK</sequence>
<dbReference type="OrthoDB" id="7788754at2759"/>
<evidence type="ECO:0000313" key="6">
    <source>
        <dbReference type="Proteomes" id="UP000708208"/>
    </source>
</evidence>
<keyword evidence="1" id="KW-0547">Nucleotide-binding</keyword>
<comment type="caution">
    <text evidence="5">The sequence shown here is derived from an EMBL/GenBank/DDBJ whole genome shotgun (WGS) entry which is preliminary data.</text>
</comment>
<keyword evidence="2" id="KW-0342">GTP-binding</keyword>
<dbReference type="PROSITE" id="PS51715">
    <property type="entry name" value="G_GB1_RHD3"/>
    <property type="match status" value="1"/>
</dbReference>
<feature type="domain" description="GB1/RHD3-type G" evidence="4">
    <location>
        <begin position="1"/>
        <end position="112"/>
    </location>
</feature>
<proteinExistence type="inferred from homology"/>
<name>A0A8J2KTB9_9HEXA</name>
<keyword evidence="6" id="KW-1185">Reference proteome</keyword>
<protein>
    <recommendedName>
        <fullName evidence="4">GB1/RHD3-type G domain-containing protein</fullName>
    </recommendedName>
</protein>
<dbReference type="PANTHER" id="PTHR10751">
    <property type="entry name" value="GUANYLATE BINDING PROTEIN"/>
    <property type="match status" value="1"/>
</dbReference>
<dbReference type="InterPro" id="IPR015894">
    <property type="entry name" value="Guanylate-bd_N"/>
</dbReference>
<organism evidence="5 6">
    <name type="scientific">Allacma fusca</name>
    <dbReference type="NCBI Taxonomy" id="39272"/>
    <lineage>
        <taxon>Eukaryota</taxon>
        <taxon>Metazoa</taxon>
        <taxon>Ecdysozoa</taxon>
        <taxon>Arthropoda</taxon>
        <taxon>Hexapoda</taxon>
        <taxon>Collembola</taxon>
        <taxon>Symphypleona</taxon>
        <taxon>Sminthuridae</taxon>
        <taxon>Allacma</taxon>
    </lineage>
</organism>
<evidence type="ECO:0000256" key="2">
    <source>
        <dbReference type="ARBA" id="ARBA00023134"/>
    </source>
</evidence>
<dbReference type="GO" id="GO:0005525">
    <property type="term" value="F:GTP binding"/>
    <property type="evidence" value="ECO:0007669"/>
    <property type="project" value="UniProtKB-KW"/>
</dbReference>
<comment type="similarity">
    <text evidence="3">Belongs to the TRAFAC class dynamin-like GTPase superfamily. GB1/RHD3 GTPase family.</text>
</comment>
<evidence type="ECO:0000256" key="3">
    <source>
        <dbReference type="PROSITE-ProRule" id="PRU01052"/>
    </source>
</evidence>